<keyword evidence="1" id="KW-0862">Zinc</keyword>
<proteinExistence type="predicted"/>
<dbReference type="EMBL" id="SZYD01000002">
    <property type="protein sequence ID" value="KAD7116772.1"/>
    <property type="molecule type" value="Genomic_DNA"/>
</dbReference>
<dbReference type="GO" id="GO:0008270">
    <property type="term" value="F:zinc ion binding"/>
    <property type="evidence" value="ECO:0007669"/>
    <property type="project" value="UniProtKB-KW"/>
</dbReference>
<keyword evidence="1" id="KW-0479">Metal-binding</keyword>
<dbReference type="GO" id="GO:0003676">
    <property type="term" value="F:nucleic acid binding"/>
    <property type="evidence" value="ECO:0007669"/>
    <property type="project" value="InterPro"/>
</dbReference>
<evidence type="ECO:0000313" key="4">
    <source>
        <dbReference type="Proteomes" id="UP000326396"/>
    </source>
</evidence>
<name>A0A5N6PTT8_9ASTR</name>
<protein>
    <recommendedName>
        <fullName evidence="2">CCHC-type domain-containing protein</fullName>
    </recommendedName>
</protein>
<dbReference type="PROSITE" id="PS50158">
    <property type="entry name" value="ZF_CCHC"/>
    <property type="match status" value="1"/>
</dbReference>
<evidence type="ECO:0000313" key="3">
    <source>
        <dbReference type="EMBL" id="KAD7116772.1"/>
    </source>
</evidence>
<sequence length="225" mass="25234">MSSQGDAGCSQSKVEMEMMKLMRTRINVGGADKKRRILSSLITVTATAVKVIAARIPVEHASLRYRNWIRVSASLSAADFAELGFRQVPSATDRPILANCCHHSHLRPPLLPPVAGLGFQQKFRGFIKFNVACRGQRKKKQRGNNQGRRNKSRDTKDVVCWDCKQVGHFRNQCSGARKDKEVNNVAYGYHSDDILFCSVECATNSWVMDFSASFHATHCTETMRI</sequence>
<organism evidence="3 4">
    <name type="scientific">Mikania micrantha</name>
    <name type="common">bitter vine</name>
    <dbReference type="NCBI Taxonomy" id="192012"/>
    <lineage>
        <taxon>Eukaryota</taxon>
        <taxon>Viridiplantae</taxon>
        <taxon>Streptophyta</taxon>
        <taxon>Embryophyta</taxon>
        <taxon>Tracheophyta</taxon>
        <taxon>Spermatophyta</taxon>
        <taxon>Magnoliopsida</taxon>
        <taxon>eudicotyledons</taxon>
        <taxon>Gunneridae</taxon>
        <taxon>Pentapetalae</taxon>
        <taxon>asterids</taxon>
        <taxon>campanulids</taxon>
        <taxon>Asterales</taxon>
        <taxon>Asteraceae</taxon>
        <taxon>Asteroideae</taxon>
        <taxon>Heliantheae alliance</taxon>
        <taxon>Eupatorieae</taxon>
        <taxon>Mikania</taxon>
    </lineage>
</organism>
<keyword evidence="4" id="KW-1185">Reference proteome</keyword>
<evidence type="ECO:0000259" key="2">
    <source>
        <dbReference type="PROSITE" id="PS50158"/>
    </source>
</evidence>
<reference evidence="3 4" key="1">
    <citation type="submission" date="2019-05" db="EMBL/GenBank/DDBJ databases">
        <title>Mikania micrantha, genome provides insights into the molecular mechanism of rapid growth.</title>
        <authorList>
            <person name="Liu B."/>
        </authorList>
    </citation>
    <scope>NUCLEOTIDE SEQUENCE [LARGE SCALE GENOMIC DNA]</scope>
    <source>
        <strain evidence="3">NLD-2019</strain>
        <tissue evidence="3">Leaf</tissue>
    </source>
</reference>
<dbReference type="AlphaFoldDB" id="A0A5N6PTT8"/>
<dbReference type="Proteomes" id="UP000326396">
    <property type="component" value="Linkage Group LG10"/>
</dbReference>
<dbReference type="InterPro" id="IPR001878">
    <property type="entry name" value="Znf_CCHC"/>
</dbReference>
<dbReference type="SUPFAM" id="SSF57756">
    <property type="entry name" value="Retrovirus zinc finger-like domains"/>
    <property type="match status" value="1"/>
</dbReference>
<accession>A0A5N6PTT8</accession>
<keyword evidence="1" id="KW-0863">Zinc-finger</keyword>
<dbReference type="InterPro" id="IPR036875">
    <property type="entry name" value="Znf_CCHC_sf"/>
</dbReference>
<comment type="caution">
    <text evidence="3">The sequence shown here is derived from an EMBL/GenBank/DDBJ whole genome shotgun (WGS) entry which is preliminary data.</text>
</comment>
<dbReference type="OrthoDB" id="8029976at2759"/>
<gene>
    <name evidence="3" type="ORF">E3N88_04040</name>
</gene>
<evidence type="ECO:0000256" key="1">
    <source>
        <dbReference type="PROSITE-ProRule" id="PRU00047"/>
    </source>
</evidence>
<feature type="domain" description="CCHC-type" evidence="2">
    <location>
        <begin position="160"/>
        <end position="173"/>
    </location>
</feature>